<accession>A0A6C0FGL4</accession>
<evidence type="ECO:0000313" key="1">
    <source>
        <dbReference type="EMBL" id="QHT38840.1"/>
    </source>
</evidence>
<reference evidence="1" key="1">
    <citation type="journal article" date="2020" name="Nature">
        <title>Giant virus diversity and host interactions through global metagenomics.</title>
        <authorList>
            <person name="Schulz F."/>
            <person name="Roux S."/>
            <person name="Paez-Espino D."/>
            <person name="Jungbluth S."/>
            <person name="Walsh D.A."/>
            <person name="Denef V.J."/>
            <person name="McMahon K.D."/>
            <person name="Konstantinidis K.T."/>
            <person name="Eloe-Fadrosh E.A."/>
            <person name="Kyrpides N.C."/>
            <person name="Woyke T."/>
        </authorList>
    </citation>
    <scope>NUCLEOTIDE SEQUENCE</scope>
    <source>
        <strain evidence="1">GVMAG-S-ERX556106-38</strain>
    </source>
</reference>
<protein>
    <submittedName>
        <fullName evidence="1">Uncharacterized protein</fullName>
    </submittedName>
</protein>
<sequence>MCLVGVGKTTHTRHHAEHVVVGGIHANLGSVGSGNGGIGKHQLKGGVVNTGEVAGSRGLVLLRAKGERVHVDTSVGVTAVGLVGLHNVKVGSLTLGEAVLAVKLKLGDHNRVLSPAVHVKRSLGKHEGTSIRHGRVDLTIADARVKSDLLSVVGKGGGVQSVGVSESIVLDESITILVSGKTLDAPVGTEGVKGVGESVHSVGVVERLSTEELEKGGIADEGRAVVNVSIRLHNPDELLHGVVEVELDLVGRGTHRLVASELELSDEILVGVLSEAATLISVKEDVVHVKGSSNQGLVVSDSGGLGNLGSTLAAKGSHGPEALVNGAEIKVDLHLVVLKSDQRKGKTGVGAVPELKRDVKGGLRKSLAGSTHLTRSIGVTGSVNVSEGGVSDEGKAGGVTDHLEVSLLLGRSHGELVPDVHPVTVLAIDALATNLNLHLGDKLLAGEIQPAGKHLLNSGSSHRLINLGHSHLKVGAVGKITVAADGAGHATTEISLAIESLFNRLDGKVGVSAVSHLPESDLRIASKIDVLSAVSD</sequence>
<dbReference type="EMBL" id="MN738835">
    <property type="protein sequence ID" value="QHT38840.1"/>
    <property type="molecule type" value="Genomic_DNA"/>
</dbReference>
<name>A0A6C0FGL4_9ZZZZ</name>
<dbReference type="AlphaFoldDB" id="A0A6C0FGL4"/>
<proteinExistence type="predicted"/>
<organism evidence="1">
    <name type="scientific">viral metagenome</name>
    <dbReference type="NCBI Taxonomy" id="1070528"/>
    <lineage>
        <taxon>unclassified sequences</taxon>
        <taxon>metagenomes</taxon>
        <taxon>organismal metagenomes</taxon>
    </lineage>
</organism>